<evidence type="ECO:0000256" key="1">
    <source>
        <dbReference type="ARBA" id="ARBA00001933"/>
    </source>
</evidence>
<comment type="similarity">
    <text evidence="3">Belongs to the class-III pyridoxal-phosphate-dependent aminotransferase family.</text>
</comment>
<dbReference type="Gene3D" id="3.40.640.10">
    <property type="entry name" value="Type I PLP-dependent aspartate aminotransferase-like (Major domain)"/>
    <property type="match status" value="1"/>
</dbReference>
<comment type="caution">
    <text evidence="4">The sequence shown here is derived from an EMBL/GenBank/DDBJ whole genome shotgun (WGS) entry which is preliminary data.</text>
</comment>
<evidence type="ECO:0000256" key="3">
    <source>
        <dbReference type="RuleBase" id="RU003560"/>
    </source>
</evidence>
<dbReference type="Pfam" id="PF00202">
    <property type="entry name" value="Aminotran_3"/>
    <property type="match status" value="1"/>
</dbReference>
<dbReference type="PANTHER" id="PTHR43713">
    <property type="entry name" value="GLUTAMATE-1-SEMIALDEHYDE 2,1-AMINOMUTASE"/>
    <property type="match status" value="1"/>
</dbReference>
<dbReference type="InterPro" id="IPR015421">
    <property type="entry name" value="PyrdxlP-dep_Trfase_major"/>
</dbReference>
<evidence type="ECO:0000313" key="4">
    <source>
        <dbReference type="EMBL" id="MBL1102592.1"/>
    </source>
</evidence>
<name>A0ABS1NRS9_9ACTN</name>
<evidence type="ECO:0000256" key="2">
    <source>
        <dbReference type="ARBA" id="ARBA00022898"/>
    </source>
</evidence>
<gene>
    <name evidence="4" type="ORF">JK363_39565</name>
</gene>
<dbReference type="GO" id="GO:0008483">
    <property type="term" value="F:transaminase activity"/>
    <property type="evidence" value="ECO:0007669"/>
    <property type="project" value="UniProtKB-KW"/>
</dbReference>
<dbReference type="SUPFAM" id="SSF53383">
    <property type="entry name" value="PLP-dependent transferases"/>
    <property type="match status" value="1"/>
</dbReference>
<keyword evidence="4" id="KW-0808">Transferase</keyword>
<dbReference type="InterPro" id="IPR005814">
    <property type="entry name" value="Aminotrans_3"/>
</dbReference>
<proteinExistence type="inferred from homology"/>
<accession>A0ABS1NRS9</accession>
<dbReference type="EMBL" id="JAERRF010000051">
    <property type="protein sequence ID" value="MBL1102592.1"/>
    <property type="molecule type" value="Genomic_DNA"/>
</dbReference>
<reference evidence="4 5" key="1">
    <citation type="submission" date="2021-01" db="EMBL/GenBank/DDBJ databases">
        <title>WGS of actinomycetes isolated from Thailand.</title>
        <authorList>
            <person name="Thawai C."/>
        </authorList>
    </citation>
    <scope>NUCLEOTIDE SEQUENCE [LARGE SCALE GENOMIC DNA]</scope>
    <source>
        <strain evidence="4 5">CA1R205</strain>
    </source>
</reference>
<dbReference type="RefSeq" id="WP_201883153.1">
    <property type="nucleotide sequence ID" value="NZ_JAERRF010000051.1"/>
</dbReference>
<keyword evidence="4" id="KW-0032">Aminotransferase</keyword>
<keyword evidence="5" id="KW-1185">Reference proteome</keyword>
<dbReference type="InterPro" id="IPR015422">
    <property type="entry name" value="PyrdxlP-dep_Trfase_small"/>
</dbReference>
<protein>
    <submittedName>
        <fullName evidence="4">Aminotransferase class III-fold pyridoxal phosphate-dependent enzyme</fullName>
    </submittedName>
</protein>
<dbReference type="PANTHER" id="PTHR43713:SF3">
    <property type="entry name" value="GLUTAMATE-1-SEMIALDEHYDE 2,1-AMINOMUTASE 1, CHLOROPLASTIC-RELATED"/>
    <property type="match status" value="1"/>
</dbReference>
<dbReference type="InterPro" id="IPR015424">
    <property type="entry name" value="PyrdxlP-dep_Trfase"/>
</dbReference>
<keyword evidence="2 3" id="KW-0663">Pyridoxal phosphate</keyword>
<dbReference type="Proteomes" id="UP000634229">
    <property type="component" value="Unassembled WGS sequence"/>
</dbReference>
<comment type="cofactor">
    <cofactor evidence="1">
        <name>pyridoxal 5'-phosphate</name>
        <dbReference type="ChEBI" id="CHEBI:597326"/>
    </cofactor>
</comment>
<organism evidence="4 5">
    <name type="scientific">Streptomyces coffeae</name>
    <dbReference type="NCBI Taxonomy" id="621382"/>
    <lineage>
        <taxon>Bacteria</taxon>
        <taxon>Bacillati</taxon>
        <taxon>Actinomycetota</taxon>
        <taxon>Actinomycetes</taxon>
        <taxon>Kitasatosporales</taxon>
        <taxon>Streptomycetaceae</taxon>
        <taxon>Streptomyces</taxon>
    </lineage>
</organism>
<evidence type="ECO:0000313" key="5">
    <source>
        <dbReference type="Proteomes" id="UP000634229"/>
    </source>
</evidence>
<dbReference type="Gene3D" id="3.90.1150.10">
    <property type="entry name" value="Aspartate Aminotransferase, domain 1"/>
    <property type="match status" value="1"/>
</dbReference>
<sequence>MQDMTNPPSGRLSRLTKTLEELVAEYRDHTPRSAAVFQHASTVMPGGETRSVTYYPPYPIVLSEGHGAHLLDVDGTEYLDLVNNYTSLIHGNAYRPAVQAATAMLTQGAVFASPHERQLDLAELLTARLPAVEQVRFTNSGTEASLLAARLAQRATGRTTILLFDGAYHGSTAPLLADDPNVVTVPYNDLEATGQALTQRNIAAVFAEPFLGAGGVIPGTPEFLQGIADQAREFGALFVLDEVQSLRNSFSGEQGLLDLRPDITVLGKVIGGGMPIGAIGGREDLMSLTAATTKGHIAHSGTFNGHLTAAAAGAVTLRHLDEATIAGLNLKAARLADDIRRVAAHAGIDVQATRAGSILNVHFTATAPVNAEQARAVSSPLLGALHLALLREGIYTTPRGMINLSTALDADDLSRVTAAYSRAFQRLADPETQTPHQ</sequence>